<dbReference type="Proteomes" id="UP000800096">
    <property type="component" value="Unassembled WGS sequence"/>
</dbReference>
<accession>A0A6A5QB10</accession>
<reference evidence="2" key="1">
    <citation type="journal article" date="2020" name="Stud. Mycol.">
        <title>101 Dothideomycetes genomes: a test case for predicting lifestyles and emergence of pathogens.</title>
        <authorList>
            <person name="Haridas S."/>
            <person name="Albert R."/>
            <person name="Binder M."/>
            <person name="Bloem J."/>
            <person name="Labutti K."/>
            <person name="Salamov A."/>
            <person name="Andreopoulos B."/>
            <person name="Baker S."/>
            <person name="Barry K."/>
            <person name="Bills G."/>
            <person name="Bluhm B."/>
            <person name="Cannon C."/>
            <person name="Castanera R."/>
            <person name="Culley D."/>
            <person name="Daum C."/>
            <person name="Ezra D."/>
            <person name="Gonzalez J."/>
            <person name="Henrissat B."/>
            <person name="Kuo A."/>
            <person name="Liang C."/>
            <person name="Lipzen A."/>
            <person name="Lutzoni F."/>
            <person name="Magnuson J."/>
            <person name="Mondo S."/>
            <person name="Nolan M."/>
            <person name="Ohm R."/>
            <person name="Pangilinan J."/>
            <person name="Park H.-J."/>
            <person name="Ramirez L."/>
            <person name="Alfaro M."/>
            <person name="Sun H."/>
            <person name="Tritt A."/>
            <person name="Yoshinaga Y."/>
            <person name="Zwiers L.-H."/>
            <person name="Turgeon B."/>
            <person name="Goodwin S."/>
            <person name="Spatafora J."/>
            <person name="Crous P."/>
            <person name="Grigoriev I."/>
        </authorList>
    </citation>
    <scope>NUCLEOTIDE SEQUENCE</scope>
    <source>
        <strain evidence="2">HMLAC05119</strain>
    </source>
</reference>
<evidence type="ECO:0008006" key="4">
    <source>
        <dbReference type="Google" id="ProtNLM"/>
    </source>
</evidence>
<feature type="chain" id="PRO_5025531053" description="Secreted protein" evidence="1">
    <location>
        <begin position="27"/>
        <end position="52"/>
    </location>
</feature>
<gene>
    <name evidence="2" type="ORF">BDU57DRAFT_523330</name>
</gene>
<evidence type="ECO:0000313" key="3">
    <source>
        <dbReference type="Proteomes" id="UP000800096"/>
    </source>
</evidence>
<organism evidence="2 3">
    <name type="scientific">Ampelomyces quisqualis</name>
    <name type="common">Powdery mildew agent</name>
    <dbReference type="NCBI Taxonomy" id="50730"/>
    <lineage>
        <taxon>Eukaryota</taxon>
        <taxon>Fungi</taxon>
        <taxon>Dikarya</taxon>
        <taxon>Ascomycota</taxon>
        <taxon>Pezizomycotina</taxon>
        <taxon>Dothideomycetes</taxon>
        <taxon>Pleosporomycetidae</taxon>
        <taxon>Pleosporales</taxon>
        <taxon>Pleosporineae</taxon>
        <taxon>Phaeosphaeriaceae</taxon>
        <taxon>Ampelomyces</taxon>
    </lineage>
</organism>
<feature type="signal peptide" evidence="1">
    <location>
        <begin position="1"/>
        <end position="26"/>
    </location>
</feature>
<evidence type="ECO:0000256" key="1">
    <source>
        <dbReference type="SAM" id="SignalP"/>
    </source>
</evidence>
<proteinExistence type="predicted"/>
<dbReference type="EMBL" id="ML979141">
    <property type="protein sequence ID" value="KAF1912020.1"/>
    <property type="molecule type" value="Genomic_DNA"/>
</dbReference>
<protein>
    <recommendedName>
        <fullName evidence="4">Secreted protein</fullName>
    </recommendedName>
</protein>
<keyword evidence="3" id="KW-1185">Reference proteome</keyword>
<name>A0A6A5QB10_AMPQU</name>
<evidence type="ECO:0000313" key="2">
    <source>
        <dbReference type="EMBL" id="KAF1912020.1"/>
    </source>
</evidence>
<keyword evidence="1" id="KW-0732">Signal</keyword>
<sequence length="52" mass="5700">MTVMVSPTPMVVVVVVAVWLQLHCTALRCAAGGGAVVRPRVRERRAACRRRL</sequence>
<dbReference type="AlphaFoldDB" id="A0A6A5QB10"/>